<dbReference type="Pfam" id="PF08631">
    <property type="entry name" value="SPO22"/>
    <property type="match status" value="1"/>
</dbReference>
<evidence type="ECO:0000313" key="3">
    <source>
        <dbReference type="Proteomes" id="UP000054771"/>
    </source>
</evidence>
<dbReference type="PANTHER" id="PTHR40375:SF2">
    <property type="entry name" value="SPORULATION-SPECIFIC PROTEIN 22"/>
    <property type="match status" value="1"/>
</dbReference>
<reference evidence="3" key="1">
    <citation type="journal article" date="2016" name="Genome Announc.">
        <title>Draft genome sequences of fungus Aspergillus calidoustus.</title>
        <authorList>
            <person name="Horn F."/>
            <person name="Linde J."/>
            <person name="Mattern D.J."/>
            <person name="Walther G."/>
            <person name="Guthke R."/>
            <person name="Scherlach K."/>
            <person name="Martin K."/>
            <person name="Brakhage A.A."/>
            <person name="Petzke L."/>
            <person name="Valiante V."/>
        </authorList>
    </citation>
    <scope>NUCLEOTIDE SEQUENCE [LARGE SCALE GENOMIC DNA]</scope>
    <source>
        <strain evidence="3">SF006504</strain>
    </source>
</reference>
<proteinExistence type="predicted"/>
<gene>
    <name evidence="2" type="ORF">ASPCAL00298</name>
</gene>
<dbReference type="InterPro" id="IPR013940">
    <property type="entry name" value="Spo22/ZIP4/TEX11"/>
</dbReference>
<protein>
    <submittedName>
        <fullName evidence="2">Uncharacterized protein</fullName>
    </submittedName>
</protein>
<dbReference type="STRING" id="454130.A0A0U5C0S2"/>
<evidence type="ECO:0000313" key="2">
    <source>
        <dbReference type="EMBL" id="CEL00700.1"/>
    </source>
</evidence>
<sequence>MLDAAAPNCVRVAQGSLRILELASQAIKPCLDNKLVELGQRIISSVAIRLDALEIGPAEKNPNPELEVVATEYYMLRIYLAWSENRLDIADHLFSKVPEIKTNGQRGVVANICYEIGDNALSHGQYETALVWLDRALASCEAEEGHDTGQYPKDNRLLILHAFTRARLHSTKPDPNNRLQKALELLGKEYGDQFPVLALSLENFSKKGEIGQEFFLALESSIEAMDNSAASITLLYHYLLKSKNSSPERFVKACGQLFAKLDSLDPETKRQWMEKIFVSIIYALSSIDQDHLPLAETVACQLTKNGLDRLSEDATSASLMPIWKRIDKLVARGSISMAEEWCCFALNLKQPIFRITPGTETQLFRKWIICVLDKPEHSAQRIIDTAPASCKACPRTLYMLYKLALSRENSLLATVYLELLGQLQAGTTYIQACISGALRLGKIEVAVQSFGGLITGSDSDLDQRQLSQLAKYLISSICTMGAAKNHLEHVVPLLESILTTVGRGQKNIFPATDLYWLACRSYAIALENHGSATPQATIRLLKIAIEFTEIVERGTDFEAKLDYVNCYLHCTYFLLAIITKDARSEESIAVKTTQYNEIREAMKQVHPRIQSISTDQHVTWLGKYRILLFMDFDAAIFLQQWHDLEKILETSKPIVDGKLASCFLDCILKSGASSSCISRAVKQLVRTLHSSPLPYLNTPTSTFSETLPRYFRILFSLSHEGKEYILAESVLDQALFLARDNPRYPREELEWLAITAFNQAAEFFSVSADEECQRWAGKAVALADCITDYDGGKLGCLLRGNLAKLKAS</sequence>
<accession>A0A0U5C0S2</accession>
<dbReference type="EMBL" id="CDMC01000001">
    <property type="protein sequence ID" value="CEL00700.1"/>
    <property type="molecule type" value="Genomic_DNA"/>
</dbReference>
<dbReference type="OrthoDB" id="65716at2759"/>
<dbReference type="OMA" id="KLSRWIR"/>
<keyword evidence="3" id="KW-1185">Reference proteome</keyword>
<organism evidence="2 3">
    <name type="scientific">Aspergillus calidoustus</name>
    <dbReference type="NCBI Taxonomy" id="454130"/>
    <lineage>
        <taxon>Eukaryota</taxon>
        <taxon>Fungi</taxon>
        <taxon>Dikarya</taxon>
        <taxon>Ascomycota</taxon>
        <taxon>Pezizomycotina</taxon>
        <taxon>Eurotiomycetes</taxon>
        <taxon>Eurotiomycetidae</taxon>
        <taxon>Eurotiales</taxon>
        <taxon>Aspergillaceae</taxon>
        <taxon>Aspergillus</taxon>
        <taxon>Aspergillus subgen. Nidulantes</taxon>
    </lineage>
</organism>
<keyword evidence="1" id="KW-0469">Meiosis</keyword>
<dbReference type="InterPro" id="IPR039057">
    <property type="entry name" value="Spo22/ZIP4"/>
</dbReference>
<evidence type="ECO:0000256" key="1">
    <source>
        <dbReference type="ARBA" id="ARBA00023254"/>
    </source>
</evidence>
<dbReference type="Proteomes" id="UP000054771">
    <property type="component" value="Unassembled WGS sequence"/>
</dbReference>
<dbReference type="GO" id="GO:0090173">
    <property type="term" value="P:regulation of synaptonemal complex assembly"/>
    <property type="evidence" value="ECO:0007669"/>
    <property type="project" value="InterPro"/>
</dbReference>
<dbReference type="GO" id="GO:0051321">
    <property type="term" value="P:meiotic cell cycle"/>
    <property type="evidence" value="ECO:0007669"/>
    <property type="project" value="UniProtKB-KW"/>
</dbReference>
<dbReference type="PANTHER" id="PTHR40375">
    <property type="entry name" value="SPORULATION-SPECIFIC PROTEIN 22"/>
    <property type="match status" value="1"/>
</dbReference>
<dbReference type="AlphaFoldDB" id="A0A0U5C0S2"/>
<name>A0A0U5C0S2_ASPCI</name>